<name>A0A0L8LEA5_STRVR</name>
<dbReference type="Pfam" id="PF13581">
    <property type="entry name" value="HATPase_c_2"/>
    <property type="match status" value="1"/>
</dbReference>
<dbReference type="Proteomes" id="UP000037023">
    <property type="component" value="Unassembled WGS sequence"/>
</dbReference>
<dbReference type="InterPro" id="IPR003594">
    <property type="entry name" value="HATPase_dom"/>
</dbReference>
<reference evidence="3 4" key="1">
    <citation type="submission" date="2015-06" db="EMBL/GenBank/DDBJ databases">
        <authorList>
            <person name="Hoefler B.C."/>
            <person name="Straight P.D."/>
        </authorList>
    </citation>
    <scope>NUCLEOTIDE SEQUENCE [LARGE SCALE GENOMIC DNA]</scope>
    <source>
        <strain evidence="3 4">NRRL 3427</strain>
    </source>
</reference>
<evidence type="ECO:0000313" key="3">
    <source>
        <dbReference type="EMBL" id="KOG36598.1"/>
    </source>
</evidence>
<organism evidence="3 4">
    <name type="scientific">Streptomyces viridochromogenes</name>
    <dbReference type="NCBI Taxonomy" id="1938"/>
    <lineage>
        <taxon>Bacteria</taxon>
        <taxon>Bacillati</taxon>
        <taxon>Actinomycetota</taxon>
        <taxon>Actinomycetes</taxon>
        <taxon>Kitasatosporales</taxon>
        <taxon>Streptomycetaceae</taxon>
        <taxon>Streptomyces</taxon>
    </lineage>
</organism>
<protein>
    <submittedName>
        <fullName evidence="3">Histidine kinase</fullName>
    </submittedName>
</protein>
<gene>
    <name evidence="3" type="ORF">ADK34_01305</name>
</gene>
<accession>A0A0L8LEA5</accession>
<dbReference type="PANTHER" id="PTHR35526">
    <property type="entry name" value="ANTI-SIGMA-F FACTOR RSBW-RELATED"/>
    <property type="match status" value="1"/>
</dbReference>
<dbReference type="GO" id="GO:0004674">
    <property type="term" value="F:protein serine/threonine kinase activity"/>
    <property type="evidence" value="ECO:0007669"/>
    <property type="project" value="UniProtKB-KW"/>
</dbReference>
<dbReference type="SUPFAM" id="SSF55874">
    <property type="entry name" value="ATPase domain of HSP90 chaperone/DNA topoisomerase II/histidine kinase"/>
    <property type="match status" value="1"/>
</dbReference>
<evidence type="ECO:0000259" key="2">
    <source>
        <dbReference type="Pfam" id="PF13581"/>
    </source>
</evidence>
<keyword evidence="3" id="KW-0418">Kinase</keyword>
<comment type="caution">
    <text evidence="3">The sequence shown here is derived from an EMBL/GenBank/DDBJ whole genome shotgun (WGS) entry which is preliminary data.</text>
</comment>
<dbReference type="RefSeq" id="WP_033202333.1">
    <property type="nucleotide sequence ID" value="NZ_LGUP01000002.1"/>
</dbReference>
<proteinExistence type="predicted"/>
<keyword evidence="3" id="KW-0808">Transferase</keyword>
<keyword evidence="1" id="KW-0723">Serine/threonine-protein kinase</keyword>
<dbReference type="EMBL" id="LGUP01000002">
    <property type="protein sequence ID" value="KOG36598.1"/>
    <property type="molecule type" value="Genomic_DNA"/>
</dbReference>
<dbReference type="InterPro" id="IPR036890">
    <property type="entry name" value="HATPase_C_sf"/>
</dbReference>
<sequence length="150" mass="15566">MEAHQLTFTLPPTPVAVPTARRQVREAIAAWPTVTTASEAIQTAELVVSELVTNAVRYAGHQAISVAVQFCAATLRVEVSDASRTLPKPALPDEDSEGGRGLFLVGVLADRSGTAPTDSGKCCWAEIDMAAPPPAGAAAALSLPTQRSCT</sequence>
<dbReference type="CDD" id="cd16936">
    <property type="entry name" value="HATPase_RsbW-like"/>
    <property type="match status" value="1"/>
</dbReference>
<dbReference type="PANTHER" id="PTHR35526:SF3">
    <property type="entry name" value="ANTI-SIGMA-F FACTOR RSBW"/>
    <property type="match status" value="1"/>
</dbReference>
<dbReference type="InterPro" id="IPR050267">
    <property type="entry name" value="Anti-sigma-factor_SerPK"/>
</dbReference>
<evidence type="ECO:0000313" key="4">
    <source>
        <dbReference type="Proteomes" id="UP000037023"/>
    </source>
</evidence>
<dbReference type="PATRIC" id="fig|1938.6.peg.277"/>
<feature type="domain" description="Histidine kinase/HSP90-like ATPase" evidence="2">
    <location>
        <begin position="15"/>
        <end position="114"/>
    </location>
</feature>
<dbReference type="Gene3D" id="3.30.565.10">
    <property type="entry name" value="Histidine kinase-like ATPase, C-terminal domain"/>
    <property type="match status" value="1"/>
</dbReference>
<evidence type="ECO:0000256" key="1">
    <source>
        <dbReference type="ARBA" id="ARBA00022527"/>
    </source>
</evidence>
<dbReference type="AlphaFoldDB" id="A0A0L8LEA5"/>